<dbReference type="Proteomes" id="UP000078544">
    <property type="component" value="Unassembled WGS sequence"/>
</dbReference>
<gene>
    <name evidence="3" type="ORF">AAL_00623</name>
</gene>
<feature type="signal peptide" evidence="2">
    <location>
        <begin position="1"/>
        <end position="22"/>
    </location>
</feature>
<keyword evidence="2" id="KW-0732">Signal</keyword>
<feature type="region of interest" description="Disordered" evidence="1">
    <location>
        <begin position="219"/>
        <end position="264"/>
    </location>
</feature>
<protein>
    <recommendedName>
        <fullName evidence="5">Heat-labile enterotoxin, A chain</fullName>
    </recommendedName>
</protein>
<dbReference type="OrthoDB" id="4939997at2759"/>
<comment type="caution">
    <text evidence="3">The sequence shown here is derived from an EMBL/GenBank/DDBJ whole genome shotgun (WGS) entry which is preliminary data.</text>
</comment>
<dbReference type="EMBL" id="AZGY01000001">
    <property type="protein sequence ID" value="OAA33158.1"/>
    <property type="molecule type" value="Genomic_DNA"/>
</dbReference>
<keyword evidence="4" id="KW-1185">Reference proteome</keyword>
<dbReference type="SUPFAM" id="SSF56399">
    <property type="entry name" value="ADP-ribosylation"/>
    <property type="match status" value="1"/>
</dbReference>
<evidence type="ECO:0000313" key="3">
    <source>
        <dbReference type="EMBL" id="OAA33158.1"/>
    </source>
</evidence>
<dbReference type="AlphaFoldDB" id="A0A166V041"/>
<accession>A0A166V041</accession>
<sequence length="730" mass="81223">MRWDTLFLSAAAFWHSAADASAVERVVGLAARENTPPPQSNVEQQAQIGQYVYRADPRSPRQVRGLGGFQPPGPGWEQEDLAFDMERHFRVAPNGRGLHDYPQYRSTDLVYRTAYVSVVLKIETLLTYADMPGDPGWIFEIRATGNILDDDWPETECVALGGIHWYQIRRYRRNLPGAQWIPNPDYDTNWFENLSYEHTYRVSRTNPVYGDYDQTFPMDLTGRSGDSASDAESVGDSDHTSTTMSGDESEWDGPGSTPQPRLGHLRDDAMDWVNHRTQTRITSLVGYFPPVFRRYTETVDRNIPGPSRTRTYGELKWMDRWVLAGLQRYLNMGEEGLRVLLPDSEEMIRSWFNNMNMAGCSTWPSRSAPQKFKRLFSRADVADVEGKLEQCSKLYSEIRTLLYKSAERNWSSKTKKQAVEASKPKPAKVVFYADYLWPEEAKAQGGFFPTVTVPPSLMNELESGEDGQEAAKVGWEAFLVPAYMTFGKAAKHAADLAFHETKNFSGIVYAVHATPNIINLGHTAAAVGGIQWSQVLAWQQIPEGYRPPHSKVSDMSRDELEKTFAAAFSANNTLFTLNDDYNHTFDQYQTTVDIPQNMSVMGPGLVRFMNQYGKPVGWTGKFPLSAPRNITAEASRQAKANNAVAPPHDPGMLSSAWTYMENHPVAVALLPVVGLLLLVPGVGEVAGVTEATALTAGEAIATEQAESFAMTSASSGLATILRGVAKLKIA</sequence>
<evidence type="ECO:0000256" key="1">
    <source>
        <dbReference type="SAM" id="MobiDB-lite"/>
    </source>
</evidence>
<evidence type="ECO:0008006" key="5">
    <source>
        <dbReference type="Google" id="ProtNLM"/>
    </source>
</evidence>
<dbReference type="STRING" id="1081109.A0A166V041"/>
<evidence type="ECO:0000313" key="4">
    <source>
        <dbReference type="Proteomes" id="UP000078544"/>
    </source>
</evidence>
<name>A0A166V041_9HYPO</name>
<dbReference type="Gene3D" id="3.90.210.10">
    <property type="entry name" value="Heat-Labile Enterotoxin, subunit A"/>
    <property type="match status" value="2"/>
</dbReference>
<organism evidence="3 4">
    <name type="scientific">Moelleriella libera RCEF 2490</name>
    <dbReference type="NCBI Taxonomy" id="1081109"/>
    <lineage>
        <taxon>Eukaryota</taxon>
        <taxon>Fungi</taxon>
        <taxon>Dikarya</taxon>
        <taxon>Ascomycota</taxon>
        <taxon>Pezizomycotina</taxon>
        <taxon>Sordariomycetes</taxon>
        <taxon>Hypocreomycetidae</taxon>
        <taxon>Hypocreales</taxon>
        <taxon>Clavicipitaceae</taxon>
        <taxon>Moelleriella</taxon>
    </lineage>
</organism>
<feature type="chain" id="PRO_5007880904" description="Heat-labile enterotoxin, A chain" evidence="2">
    <location>
        <begin position="23"/>
        <end position="730"/>
    </location>
</feature>
<proteinExistence type="predicted"/>
<reference evidence="3 4" key="1">
    <citation type="journal article" date="2016" name="Genome Biol. Evol.">
        <title>Divergent and convergent evolution of fungal pathogenicity.</title>
        <authorList>
            <person name="Shang Y."/>
            <person name="Xiao G."/>
            <person name="Zheng P."/>
            <person name="Cen K."/>
            <person name="Zhan S."/>
            <person name="Wang C."/>
        </authorList>
    </citation>
    <scope>NUCLEOTIDE SEQUENCE [LARGE SCALE GENOMIC DNA]</scope>
    <source>
        <strain evidence="3 4">RCEF 2490</strain>
    </source>
</reference>
<evidence type="ECO:0000256" key="2">
    <source>
        <dbReference type="SAM" id="SignalP"/>
    </source>
</evidence>